<dbReference type="Pfam" id="PF24875">
    <property type="entry name" value="DUF7736"/>
    <property type="match status" value="1"/>
</dbReference>
<dbReference type="RefSeq" id="YP_009031578.1">
    <property type="nucleotide sequence ID" value="NC_024138.1"/>
</dbReference>
<feature type="domain" description="DUF7736" evidence="1">
    <location>
        <begin position="8"/>
        <end position="63"/>
    </location>
</feature>
<proteinExistence type="predicted"/>
<name>A0A023ZWW0_9CAUD</name>
<keyword evidence="3" id="KW-1185">Reference proteome</keyword>
<sequence length="121" mass="13754">MNPAPREFDIAVVLSVYYDILLCAFEDYRELLNYMTGHDVAIWEIPRARRLCADALEIQYPLLALPLMPEGFKNDHMHSGKFIRKVTKDFGASLLPVDPIDPDKFVPHGPFEGDAYVKADS</sequence>
<dbReference type="KEGG" id="vg:19487506"/>
<dbReference type="Proteomes" id="UP000024435">
    <property type="component" value="Segment"/>
</dbReference>
<dbReference type="InterPro" id="IPR056638">
    <property type="entry name" value="DUF7736"/>
</dbReference>
<dbReference type="EMBL" id="KJ538721">
    <property type="protein sequence ID" value="AHY84142.1"/>
    <property type="molecule type" value="Genomic_DNA"/>
</dbReference>
<evidence type="ECO:0000259" key="1">
    <source>
        <dbReference type="Pfam" id="PF24875"/>
    </source>
</evidence>
<reference evidence="2 3" key="1">
    <citation type="submission" date="2014-03" db="EMBL/GenBank/DDBJ databases">
        <authorList>
            <person name="Bragg J."/>
            <person name="Dehn A."/>
            <person name="Hefner M."/>
            <person name="McHugh D."/>
            <person name="Petersen P."/>
            <person name="Zeba F."/>
            <person name="Zegers G.P."/>
            <person name="Page S.T."/>
            <person name="Bradley K.W."/>
            <person name="Clarke D.Q."/>
            <person name="Lewis M.F."/>
            <person name="Barker L.P."/>
            <person name="Bailey C."/>
            <person name="Asai D.J."/>
            <person name="Garber M.L."/>
            <person name="Bowman C.A."/>
            <person name="Russell D.A."/>
            <person name="Pope W.H."/>
            <person name="Jacobs-Sera D."/>
            <person name="Hendrix R.W."/>
            <person name="Hatfull G.F."/>
        </authorList>
    </citation>
    <scope>NUCLEOTIDE SEQUENCE [LARGE SCALE GENOMIC DNA]</scope>
</reference>
<gene>
    <name evidence="2" type="primary">68</name>
    <name evidence="2" type="ORF">PBI_MOSMORIS_68</name>
</gene>
<dbReference type="GeneID" id="19487506"/>
<accession>A0A023ZWW0</accession>
<organism evidence="2 3">
    <name type="scientific">Mycobacterium phage MosMoris</name>
    <dbReference type="NCBI Taxonomy" id="1471542"/>
    <lineage>
        <taxon>Viruses</taxon>
        <taxon>Duplodnaviria</taxon>
        <taxon>Heunggongvirae</taxon>
        <taxon>Uroviricota</taxon>
        <taxon>Caudoviricetes</taxon>
        <taxon>Marvinvirus</taxon>
        <taxon>Marvinvirus mosmoris</taxon>
    </lineage>
</organism>
<evidence type="ECO:0000313" key="2">
    <source>
        <dbReference type="EMBL" id="AHY84142.1"/>
    </source>
</evidence>
<protein>
    <recommendedName>
        <fullName evidence="1">DUF7736 domain-containing protein</fullName>
    </recommendedName>
</protein>
<evidence type="ECO:0000313" key="3">
    <source>
        <dbReference type="Proteomes" id="UP000024435"/>
    </source>
</evidence>